<reference evidence="2" key="2">
    <citation type="journal article" date="2023" name="Commun. Biol.">
        <title>Intrasexual cuticular hydrocarbon dimorphism in a wasp sheds light on hydrocarbon biosynthesis genes in Hymenoptera.</title>
        <authorList>
            <person name="Moris V.C."/>
            <person name="Podsiadlowski L."/>
            <person name="Martin S."/>
            <person name="Oeyen J.P."/>
            <person name="Donath A."/>
            <person name="Petersen M."/>
            <person name="Wilbrandt J."/>
            <person name="Misof B."/>
            <person name="Liedtke D."/>
            <person name="Thamm M."/>
            <person name="Scheiner R."/>
            <person name="Schmitt T."/>
            <person name="Niehuis O."/>
        </authorList>
    </citation>
    <scope>NUCLEOTIDE SEQUENCE</scope>
    <source>
        <strain evidence="2">GBR_01_08_01A</strain>
    </source>
</reference>
<accession>A0AAD9VUB0</accession>
<evidence type="ECO:0000256" key="1">
    <source>
        <dbReference type="SAM" id="MobiDB-lite"/>
    </source>
</evidence>
<dbReference type="AlphaFoldDB" id="A0AAD9VUB0"/>
<gene>
    <name evidence="2" type="ORF">KPH14_003009</name>
</gene>
<evidence type="ECO:0000313" key="2">
    <source>
        <dbReference type="EMBL" id="KAK2587281.1"/>
    </source>
</evidence>
<dbReference type="Proteomes" id="UP001258017">
    <property type="component" value="Unassembled WGS sequence"/>
</dbReference>
<feature type="region of interest" description="Disordered" evidence="1">
    <location>
        <begin position="252"/>
        <end position="272"/>
    </location>
</feature>
<protein>
    <submittedName>
        <fullName evidence="2">Uncharacterized protein</fullName>
    </submittedName>
</protein>
<feature type="compositionally biased region" description="Polar residues" evidence="1">
    <location>
        <begin position="252"/>
        <end position="263"/>
    </location>
</feature>
<reference evidence="2" key="1">
    <citation type="submission" date="2021-08" db="EMBL/GenBank/DDBJ databases">
        <authorList>
            <person name="Misof B."/>
            <person name="Oliver O."/>
            <person name="Podsiadlowski L."/>
            <person name="Donath A."/>
            <person name="Peters R."/>
            <person name="Mayer C."/>
            <person name="Rust J."/>
            <person name="Gunkel S."/>
            <person name="Lesny P."/>
            <person name="Martin S."/>
            <person name="Oeyen J.P."/>
            <person name="Petersen M."/>
            <person name="Panagiotis P."/>
            <person name="Wilbrandt J."/>
            <person name="Tanja T."/>
        </authorList>
    </citation>
    <scope>NUCLEOTIDE SEQUENCE</scope>
    <source>
        <strain evidence="2">GBR_01_08_01A</strain>
        <tissue evidence="2">Thorax + abdomen</tissue>
    </source>
</reference>
<name>A0AAD9VUB0_9HYME</name>
<sequence>MADEHSRAVSFANCYFALVDGLASGLENHLAEDVVLDWFGRTIRGKRNVSTFIRTHKVNSRHMFASIKPTGGIGYKNNHRNRKQDLSNFNEKKRTKVANEICESSNADQEKNEIDWREAPKEDDMTYVLNEGDLCNLFKLYITQTDIEEIEESINRVKLEEEMAPMIGLVKREHGLEEEEEEEEEDKDEPSVDKNSSEIKYIEAVGHVKFSRKYWRKDIYNRYNTVSLDNHTWNRPCKLQVAYSALKERRASISSTDNVPRSRPTSESKSFQEQHNKLLSLEEITSLSNRLVPNVNDFGGYLKTFDFYSDREFFLESLRNELSGKKGNTFLTGYVHNKLIFNRPTTNLACDDSNNNENTKESVNFVFNYRIHVIIYENEHESRDNPHREYEKHV</sequence>
<feature type="region of interest" description="Disordered" evidence="1">
    <location>
        <begin position="170"/>
        <end position="195"/>
    </location>
</feature>
<proteinExistence type="predicted"/>
<organism evidence="2 3">
    <name type="scientific">Odynerus spinipes</name>
    <dbReference type="NCBI Taxonomy" id="1348599"/>
    <lineage>
        <taxon>Eukaryota</taxon>
        <taxon>Metazoa</taxon>
        <taxon>Ecdysozoa</taxon>
        <taxon>Arthropoda</taxon>
        <taxon>Hexapoda</taxon>
        <taxon>Insecta</taxon>
        <taxon>Pterygota</taxon>
        <taxon>Neoptera</taxon>
        <taxon>Endopterygota</taxon>
        <taxon>Hymenoptera</taxon>
        <taxon>Apocrita</taxon>
        <taxon>Aculeata</taxon>
        <taxon>Vespoidea</taxon>
        <taxon>Vespidae</taxon>
        <taxon>Eumeninae</taxon>
        <taxon>Odynerus</taxon>
    </lineage>
</organism>
<dbReference type="EMBL" id="JAIFRP010000007">
    <property type="protein sequence ID" value="KAK2587281.1"/>
    <property type="molecule type" value="Genomic_DNA"/>
</dbReference>
<keyword evidence="3" id="KW-1185">Reference proteome</keyword>
<feature type="compositionally biased region" description="Acidic residues" evidence="1">
    <location>
        <begin position="176"/>
        <end position="188"/>
    </location>
</feature>
<comment type="caution">
    <text evidence="2">The sequence shown here is derived from an EMBL/GenBank/DDBJ whole genome shotgun (WGS) entry which is preliminary data.</text>
</comment>
<evidence type="ECO:0000313" key="3">
    <source>
        <dbReference type="Proteomes" id="UP001258017"/>
    </source>
</evidence>